<feature type="transmembrane region" description="Helical" evidence="2">
    <location>
        <begin position="751"/>
        <end position="772"/>
    </location>
</feature>
<feature type="transmembrane region" description="Helical" evidence="2">
    <location>
        <begin position="890"/>
        <end position="910"/>
    </location>
</feature>
<evidence type="ECO:0000313" key="4">
    <source>
        <dbReference type="EMBL" id="CAK9038849.1"/>
    </source>
</evidence>
<feature type="domain" description="Tyrosine-protein kinase ephrin type A/B receptor-like" evidence="3">
    <location>
        <begin position="514"/>
        <end position="557"/>
    </location>
</feature>
<accession>A0ABP0LI39</accession>
<keyword evidence="5" id="KW-1185">Reference proteome</keyword>
<feature type="transmembrane region" description="Helical" evidence="2">
    <location>
        <begin position="916"/>
        <end position="936"/>
    </location>
</feature>
<dbReference type="InterPro" id="IPR035897">
    <property type="entry name" value="Toll_tir_struct_dom_sf"/>
</dbReference>
<feature type="compositionally biased region" description="Polar residues" evidence="1">
    <location>
        <begin position="1358"/>
        <end position="1370"/>
    </location>
</feature>
<name>A0ABP0LI39_9DINO</name>
<protein>
    <recommendedName>
        <fullName evidence="3">Tyrosine-protein kinase ephrin type A/B receptor-like domain-containing protein</fullName>
    </recommendedName>
</protein>
<feature type="transmembrane region" description="Helical" evidence="2">
    <location>
        <begin position="784"/>
        <end position="803"/>
    </location>
</feature>
<dbReference type="InterPro" id="IPR009030">
    <property type="entry name" value="Growth_fac_rcpt_cys_sf"/>
</dbReference>
<dbReference type="SUPFAM" id="SSF52200">
    <property type="entry name" value="Toll/Interleukin receptor TIR domain"/>
    <property type="match status" value="1"/>
</dbReference>
<keyword evidence="2" id="KW-0472">Membrane</keyword>
<dbReference type="InterPro" id="IPR011641">
    <property type="entry name" value="Tyr-kin_ephrin_A/B_rcpt-like"/>
</dbReference>
<sequence length="1401" mass="154622">MVIGVLGLSRSHLHGTSVPYPIPPPRPSTDAPRRARRLPRERIAGSGDEDVWLVEMISTGVEKRLRQFHWGFGLNFQAAGAKSAFDRLQRLRIGGMMEDLSSMGDLCWKSGFPAVRGGSGISGKDRQTGTMVAGHGDRGAYVRLRTDPMTSSGRPATSGIRERALMDRIFLDDYRTYNASRQAATASDDEAFYQPQRYFTPLSSIDVDLLVPCDQWTLVDWHTNAMADNAQWTPPCRAGRWWLSDSCQLNSSHCIPFITYRIGGYVNNANNMIFKANFLNIPIAVGAADGYWFDSNFYHLVMKHEVLYFFFEPYITFELLEPTLVDLPAPDATGSFSVDTEPRIVVSSSVRERRDGGPGSSGSCETKAGSDLVKLAPEVREMLLRMKWSMEDPPWRQGACQWVLSNMDTWLPWIPTRSACFMGQGLFRELPADPALFQFGQSAGFVTSNGLWGEWLSERKAQAICLACPPGFYSSSITDVWGDTAICRQCPPGSYQSVYSSANCEPCSAGSFAAGSQMTSCEKCPQGQYQDRQGARSCEPCAEGRTTLAGAKNVTECLCKEETYLYRSTEETWNATCSSCIRGLVCQGAFVGQLPGYWAEDTGSDFSVFECRDQLQCPGGAIGTCAPGRVGRACGSCAEGLAPKEDGTCSKCGGQAYWGIMLVVLVTFGVIPLVVVFGIFMTRLKRTALSIFMVSIIFGQIVVCLQSLDAIYQLDITWIDPAKAILNSLAIFNLDLDLSCLLPPQDYLLQYVVQLVTYPTVVLVTFLIWWVLHCRGRRVSFNTLVNVHGLLLVAMLTAMSLAITRPLQCQRNPNALFTITSRPHVICWQSEEHQALVALAAIGILAYPVTILGVIIYLTRKYPIWLRSGHGLEVMERYRFLFARFRPERYYYGLILSVHNLLVALIPAALVSFPALQVGIMGLVICAKLVVQGLLWPWKIDLANYNDLSLSAGLLMLLLLASPLMNIREENHEQFVGVLLSIVLITVPLAALGTALSLVFLRLRPQSKYAAFLCHHKAGAGAFCRLFKLVASKYMKLNLFLDSDELDDLARIFDIVSADTKCLVAVLTSELLKRMWCAGEIVSAHKNKVPIIPLYCDKYCFPNDSQIELIDSVWTEEQLSTLTSYGISLENIKAAYREVGQLTPILLNRSCCLEEQETTILQVLHAGVTDAASSAELGAGLPRANSAGAHFLVVAMEEPEAISTGMILQQMVQLHFQVSVFFVRHAEEISDALKATAGLFLLSRGALEDPRFASCLLAAREMSLEMISVNDGSFQFPLPDFYTEVETGSHSLNLEDQSSAPVLAKAFQALLSILALPLTPHGSGGLLERQVAQICQRLASLEDGPRKRAERGADDSRSTSNFVATTNSAPSDEAQLAFEKEELEKEELEKEEDAEDDLFFV</sequence>
<dbReference type="CDD" id="cd00185">
    <property type="entry name" value="TNFRSF"/>
    <property type="match status" value="1"/>
</dbReference>
<dbReference type="Proteomes" id="UP001642464">
    <property type="component" value="Unassembled WGS sequence"/>
</dbReference>
<dbReference type="Pfam" id="PF07699">
    <property type="entry name" value="Ephrin_rec_like"/>
    <property type="match status" value="1"/>
</dbReference>
<evidence type="ECO:0000256" key="2">
    <source>
        <dbReference type="SAM" id="Phobius"/>
    </source>
</evidence>
<feature type="region of interest" description="Disordered" evidence="1">
    <location>
        <begin position="16"/>
        <end position="36"/>
    </location>
</feature>
<dbReference type="PANTHER" id="PTHR46967">
    <property type="entry name" value="INSULIN-LIKE GROWTH FACTOR BINDING PROTEIN,N-TERMINAL"/>
    <property type="match status" value="1"/>
</dbReference>
<feature type="region of interest" description="Disordered" evidence="1">
    <location>
        <begin position="1343"/>
        <end position="1401"/>
    </location>
</feature>
<comment type="caution">
    <text evidence="4">The sequence shown here is derived from an EMBL/GenBank/DDBJ whole genome shotgun (WGS) entry which is preliminary data.</text>
</comment>
<dbReference type="SMART" id="SM01411">
    <property type="entry name" value="Ephrin_rec_like"/>
    <property type="match status" value="2"/>
</dbReference>
<organism evidence="4 5">
    <name type="scientific">Durusdinium trenchii</name>
    <dbReference type="NCBI Taxonomy" id="1381693"/>
    <lineage>
        <taxon>Eukaryota</taxon>
        <taxon>Sar</taxon>
        <taxon>Alveolata</taxon>
        <taxon>Dinophyceae</taxon>
        <taxon>Suessiales</taxon>
        <taxon>Symbiodiniaceae</taxon>
        <taxon>Durusdinium</taxon>
    </lineage>
</organism>
<evidence type="ECO:0000313" key="5">
    <source>
        <dbReference type="Proteomes" id="UP001642464"/>
    </source>
</evidence>
<proteinExistence type="predicted"/>
<keyword evidence="2" id="KW-1133">Transmembrane helix</keyword>
<gene>
    <name evidence="4" type="ORF">SCF082_LOCUS22793</name>
</gene>
<feature type="compositionally biased region" description="Basic and acidic residues" evidence="1">
    <location>
        <begin position="1343"/>
        <end position="1357"/>
    </location>
</feature>
<keyword evidence="2" id="KW-0812">Transmembrane</keyword>
<dbReference type="PANTHER" id="PTHR46967:SF2">
    <property type="entry name" value="SUSHI, VON WILLEBRAND FACTOR TYPE A, EGF AND PENTRAXIN DOMAIN-CONTAINING PROTEIN 1-LIKE"/>
    <property type="match status" value="1"/>
</dbReference>
<feature type="compositionally biased region" description="Acidic residues" evidence="1">
    <location>
        <begin position="1384"/>
        <end position="1401"/>
    </location>
</feature>
<dbReference type="EMBL" id="CAXAMM010016446">
    <property type="protein sequence ID" value="CAK9038849.1"/>
    <property type="molecule type" value="Genomic_DNA"/>
</dbReference>
<feature type="transmembrane region" description="Helical" evidence="2">
    <location>
        <begin position="979"/>
        <end position="1001"/>
    </location>
</feature>
<feature type="transmembrane region" description="Helical" evidence="2">
    <location>
        <begin position="835"/>
        <end position="858"/>
    </location>
</feature>
<reference evidence="4 5" key="1">
    <citation type="submission" date="2024-02" db="EMBL/GenBank/DDBJ databases">
        <authorList>
            <person name="Chen Y."/>
            <person name="Shah S."/>
            <person name="Dougan E. K."/>
            <person name="Thang M."/>
            <person name="Chan C."/>
        </authorList>
    </citation>
    <scope>NUCLEOTIDE SEQUENCE [LARGE SCALE GENOMIC DNA]</scope>
</reference>
<feature type="transmembrane region" description="Helical" evidence="2">
    <location>
        <begin position="656"/>
        <end position="680"/>
    </location>
</feature>
<dbReference type="SUPFAM" id="SSF57184">
    <property type="entry name" value="Growth factor receptor domain"/>
    <property type="match status" value="1"/>
</dbReference>
<dbReference type="Gene3D" id="2.10.50.10">
    <property type="entry name" value="Tumor Necrosis Factor Receptor, subunit A, domain 2"/>
    <property type="match status" value="2"/>
</dbReference>
<evidence type="ECO:0000259" key="3">
    <source>
        <dbReference type="Pfam" id="PF07699"/>
    </source>
</evidence>
<feature type="transmembrane region" description="Helical" evidence="2">
    <location>
        <begin position="687"/>
        <end position="708"/>
    </location>
</feature>
<feature type="region of interest" description="Disordered" evidence="1">
    <location>
        <begin position="349"/>
        <end position="368"/>
    </location>
</feature>
<evidence type="ECO:0000256" key="1">
    <source>
        <dbReference type="SAM" id="MobiDB-lite"/>
    </source>
</evidence>